<dbReference type="AlphaFoldDB" id="A0AAN7RK45"/>
<evidence type="ECO:0008006" key="3">
    <source>
        <dbReference type="Google" id="ProtNLM"/>
    </source>
</evidence>
<evidence type="ECO:0000313" key="2">
    <source>
        <dbReference type="Proteomes" id="UP001333110"/>
    </source>
</evidence>
<sequence length="80" mass="8906">MNRHQQDNPKLMQTTEYGTHLVDEGKAVHVVCLAFSKAFDNVSHSVLLQKLAAHGLDEHELLWENNLAGWPGPKSGGDWS</sequence>
<protein>
    <recommendedName>
        <fullName evidence="3">Reverse transcriptase</fullName>
    </recommendedName>
</protein>
<name>A0AAN7RK45_MYCAM</name>
<proteinExistence type="predicted"/>
<gene>
    <name evidence="1" type="ORF">QYF61_010284</name>
</gene>
<accession>A0AAN7RK45</accession>
<dbReference type="Proteomes" id="UP001333110">
    <property type="component" value="Unassembled WGS sequence"/>
</dbReference>
<reference evidence="1 2" key="1">
    <citation type="journal article" date="2023" name="J. Hered.">
        <title>Chromosome-level genome of the wood stork (Mycteria americana) provides insight into avian chromosome evolution.</title>
        <authorList>
            <person name="Flamio R. Jr."/>
            <person name="Ramstad K.M."/>
        </authorList>
    </citation>
    <scope>NUCLEOTIDE SEQUENCE [LARGE SCALE GENOMIC DNA]</scope>
    <source>
        <strain evidence="1">JAX WOST 10</strain>
    </source>
</reference>
<evidence type="ECO:0000313" key="1">
    <source>
        <dbReference type="EMBL" id="KAK4806075.1"/>
    </source>
</evidence>
<keyword evidence="2" id="KW-1185">Reference proteome</keyword>
<organism evidence="1 2">
    <name type="scientific">Mycteria americana</name>
    <name type="common">Wood stork</name>
    <dbReference type="NCBI Taxonomy" id="33587"/>
    <lineage>
        <taxon>Eukaryota</taxon>
        <taxon>Metazoa</taxon>
        <taxon>Chordata</taxon>
        <taxon>Craniata</taxon>
        <taxon>Vertebrata</taxon>
        <taxon>Euteleostomi</taxon>
        <taxon>Archelosauria</taxon>
        <taxon>Archosauria</taxon>
        <taxon>Dinosauria</taxon>
        <taxon>Saurischia</taxon>
        <taxon>Theropoda</taxon>
        <taxon>Coelurosauria</taxon>
        <taxon>Aves</taxon>
        <taxon>Neognathae</taxon>
        <taxon>Neoaves</taxon>
        <taxon>Aequornithes</taxon>
        <taxon>Ciconiiformes</taxon>
        <taxon>Ciconiidae</taxon>
        <taxon>Mycteria</taxon>
    </lineage>
</organism>
<comment type="caution">
    <text evidence="1">The sequence shown here is derived from an EMBL/GenBank/DDBJ whole genome shotgun (WGS) entry which is preliminary data.</text>
</comment>
<dbReference type="EMBL" id="JAUNZN010000046">
    <property type="protein sequence ID" value="KAK4806075.1"/>
    <property type="molecule type" value="Genomic_DNA"/>
</dbReference>